<dbReference type="EMBL" id="JBHSCL010000003">
    <property type="protein sequence ID" value="MFC4219022.1"/>
    <property type="molecule type" value="Genomic_DNA"/>
</dbReference>
<proteinExistence type="predicted"/>
<dbReference type="Proteomes" id="UP001595841">
    <property type="component" value="Unassembled WGS sequence"/>
</dbReference>
<evidence type="ECO:0000313" key="2">
    <source>
        <dbReference type="Proteomes" id="UP001595841"/>
    </source>
</evidence>
<organism evidence="1 2">
    <name type="scientific">Flagellimonas marina</name>
    <dbReference type="NCBI Taxonomy" id="1775168"/>
    <lineage>
        <taxon>Bacteria</taxon>
        <taxon>Pseudomonadati</taxon>
        <taxon>Bacteroidota</taxon>
        <taxon>Flavobacteriia</taxon>
        <taxon>Flavobacteriales</taxon>
        <taxon>Flavobacteriaceae</taxon>
        <taxon>Flagellimonas</taxon>
    </lineage>
</organism>
<sequence>MTTKDLELYLAQTGHHGNYEDALYNCFCDNPKTAGTKVTQLELSTRTASGGKSVQTVNIDKITPSEYAALIRAQRGIKEAIRWVRSSNVDTNTMIVVDVRDGYAYYISKKPAPVANTTTPKPTVKPVQTVQPTKTVQPKGEVVTTKSGGDMVVTETPDNLENIQAGQKKLGGNWLWYLLIGGLALGAITSSGPKVVEA</sequence>
<keyword evidence="2" id="KW-1185">Reference proteome</keyword>
<name>A0ABV8PGB5_9FLAO</name>
<dbReference type="RefSeq" id="WP_379762416.1">
    <property type="nucleotide sequence ID" value="NZ_JBHSCL010000003.1"/>
</dbReference>
<protein>
    <submittedName>
        <fullName evidence="1">Uncharacterized protein</fullName>
    </submittedName>
</protein>
<comment type="caution">
    <text evidence="1">The sequence shown here is derived from an EMBL/GenBank/DDBJ whole genome shotgun (WGS) entry which is preliminary data.</text>
</comment>
<reference evidence="2" key="1">
    <citation type="journal article" date="2019" name="Int. J. Syst. Evol. Microbiol.">
        <title>The Global Catalogue of Microorganisms (GCM) 10K type strain sequencing project: providing services to taxonomists for standard genome sequencing and annotation.</title>
        <authorList>
            <consortium name="The Broad Institute Genomics Platform"/>
            <consortium name="The Broad Institute Genome Sequencing Center for Infectious Disease"/>
            <person name="Wu L."/>
            <person name="Ma J."/>
        </authorList>
    </citation>
    <scope>NUCLEOTIDE SEQUENCE [LARGE SCALE GENOMIC DNA]</scope>
    <source>
        <strain evidence="2">CGMCC 1.15774</strain>
    </source>
</reference>
<evidence type="ECO:0000313" key="1">
    <source>
        <dbReference type="EMBL" id="MFC4219022.1"/>
    </source>
</evidence>
<gene>
    <name evidence="1" type="ORF">ACFOWS_02690</name>
</gene>
<accession>A0ABV8PGB5</accession>